<sequence>MGSTLSQMWPPAPKFTERDVPDQSGKVFIVTGASSGVGKELARLVFALNAKVYLASRSESKVRRAISDIQTENSDSNGQLEFLQIDLEDLESVKQAAESFLQKETRLDMLWNNAGVMLPPSGSKTKQGYDMQLGVNCLAPFLFTQLLTPIMKKTAKRAEPGSVRVLWVSSSAAELFSPTGGVDLDNLDYQKPQSNHVRYAISKAALVLLCQEYAKRHREDGIISVAMNPGNLKSELQRHVPGIVTRFFHSISWEPVYGAYTELYSAFSPDITIQNSGCWGKQCSVDVSAAHIDSSIAIPWGRLASVRKDIREAGIGTLEGGAGNGEKFWLWSVNELRSYGVD</sequence>
<dbReference type="EMBL" id="CABFNS010000862">
    <property type="protein sequence ID" value="VUC33425.1"/>
    <property type="molecule type" value="Genomic_DNA"/>
</dbReference>
<evidence type="ECO:0000256" key="1">
    <source>
        <dbReference type="ARBA" id="ARBA00022857"/>
    </source>
</evidence>
<evidence type="ECO:0008006" key="5">
    <source>
        <dbReference type="Google" id="ProtNLM"/>
    </source>
</evidence>
<keyword evidence="4" id="KW-1185">Reference proteome</keyword>
<organism evidence="3 4">
    <name type="scientific">Bionectria ochroleuca</name>
    <name type="common">Gliocladium roseum</name>
    <dbReference type="NCBI Taxonomy" id="29856"/>
    <lineage>
        <taxon>Eukaryota</taxon>
        <taxon>Fungi</taxon>
        <taxon>Dikarya</taxon>
        <taxon>Ascomycota</taxon>
        <taxon>Pezizomycotina</taxon>
        <taxon>Sordariomycetes</taxon>
        <taxon>Hypocreomycetidae</taxon>
        <taxon>Hypocreales</taxon>
        <taxon>Bionectriaceae</taxon>
        <taxon>Clonostachys</taxon>
    </lineage>
</organism>
<gene>
    <name evidence="3" type="ORF">CLO192961_LOCUS346811</name>
</gene>
<evidence type="ECO:0000256" key="2">
    <source>
        <dbReference type="ARBA" id="ARBA00023002"/>
    </source>
</evidence>
<dbReference type="PROSITE" id="PS00061">
    <property type="entry name" value="ADH_SHORT"/>
    <property type="match status" value="1"/>
</dbReference>
<dbReference type="Pfam" id="PF00106">
    <property type="entry name" value="adh_short"/>
    <property type="match status" value="1"/>
</dbReference>
<dbReference type="Proteomes" id="UP000766486">
    <property type="component" value="Unassembled WGS sequence"/>
</dbReference>
<dbReference type="InterPro" id="IPR020904">
    <property type="entry name" value="Sc_DH/Rdtase_CS"/>
</dbReference>
<comment type="caution">
    <text evidence="3">The sequence shown here is derived from an EMBL/GenBank/DDBJ whole genome shotgun (WGS) entry which is preliminary data.</text>
</comment>
<dbReference type="Gene3D" id="3.40.50.720">
    <property type="entry name" value="NAD(P)-binding Rossmann-like Domain"/>
    <property type="match status" value="1"/>
</dbReference>
<name>A0ABY6UQF1_BIOOC</name>
<dbReference type="PANTHER" id="PTHR43157">
    <property type="entry name" value="PHOSPHATIDYLINOSITOL-GLYCAN BIOSYNTHESIS CLASS F PROTEIN-RELATED"/>
    <property type="match status" value="1"/>
</dbReference>
<keyword evidence="1" id="KW-0521">NADP</keyword>
<dbReference type="InterPro" id="IPR036291">
    <property type="entry name" value="NAD(P)-bd_dom_sf"/>
</dbReference>
<evidence type="ECO:0000313" key="3">
    <source>
        <dbReference type="EMBL" id="VUC33425.1"/>
    </source>
</evidence>
<protein>
    <recommendedName>
        <fullName evidence="5">Short-chain dehydrogenase</fullName>
    </recommendedName>
</protein>
<dbReference type="InterPro" id="IPR002347">
    <property type="entry name" value="SDR_fam"/>
</dbReference>
<dbReference type="PANTHER" id="PTHR43157:SF31">
    <property type="entry name" value="PHOSPHATIDYLINOSITOL-GLYCAN BIOSYNTHESIS CLASS F PROTEIN"/>
    <property type="match status" value="1"/>
</dbReference>
<proteinExistence type="predicted"/>
<accession>A0ABY6UQF1</accession>
<reference evidence="3 4" key="1">
    <citation type="submission" date="2019-06" db="EMBL/GenBank/DDBJ databases">
        <authorList>
            <person name="Broberg M."/>
        </authorList>
    </citation>
    <scope>NUCLEOTIDE SEQUENCE [LARGE SCALE GENOMIC DNA]</scope>
</reference>
<evidence type="ECO:0000313" key="4">
    <source>
        <dbReference type="Proteomes" id="UP000766486"/>
    </source>
</evidence>
<keyword evidence="2" id="KW-0560">Oxidoreductase</keyword>
<dbReference type="PRINTS" id="PR00081">
    <property type="entry name" value="GDHRDH"/>
</dbReference>
<dbReference type="SUPFAM" id="SSF51735">
    <property type="entry name" value="NAD(P)-binding Rossmann-fold domains"/>
    <property type="match status" value="1"/>
</dbReference>